<evidence type="ECO:0000256" key="1">
    <source>
        <dbReference type="ARBA" id="ARBA00004173"/>
    </source>
</evidence>
<accession>A0A448YTJ3</accession>
<dbReference type="Proteomes" id="UP000290900">
    <property type="component" value="Unassembled WGS sequence"/>
</dbReference>
<gene>
    <name evidence="4" type="ORF">BRENAR_LOCUS4960</name>
</gene>
<proteinExistence type="inferred from homology"/>
<dbReference type="STRING" id="13370.A0A448YTJ3"/>
<sequence length="91" mass="9800">MKATLQTLAKEFSPLIKFVGGPHPIPKNVVITAHPCAPNNLLPIKVVAVKGPAVIVGPFQSRNSLSQRFRYRAIDELEIADVESGGAELIN</sequence>
<organism evidence="4 5">
    <name type="scientific">Brettanomyces naardenensis</name>
    <name type="common">Yeast</name>
    <dbReference type="NCBI Taxonomy" id="13370"/>
    <lineage>
        <taxon>Eukaryota</taxon>
        <taxon>Fungi</taxon>
        <taxon>Dikarya</taxon>
        <taxon>Ascomycota</taxon>
        <taxon>Saccharomycotina</taxon>
        <taxon>Pichiomycetes</taxon>
        <taxon>Pichiales</taxon>
        <taxon>Pichiaceae</taxon>
        <taxon>Brettanomyces</taxon>
    </lineage>
</organism>
<dbReference type="FunCoup" id="A0A448YTJ3">
    <property type="interactions" value="108"/>
</dbReference>
<protein>
    <submittedName>
        <fullName evidence="4">DEKNAAC105395</fullName>
    </submittedName>
</protein>
<comment type="subcellular location">
    <subcellularLocation>
        <location evidence="1">Mitochondrion</location>
    </subcellularLocation>
</comment>
<evidence type="ECO:0000313" key="5">
    <source>
        <dbReference type="Proteomes" id="UP000290900"/>
    </source>
</evidence>
<keyword evidence="5" id="KW-1185">Reference proteome</keyword>
<dbReference type="AlphaFoldDB" id="A0A448YTJ3"/>
<dbReference type="GO" id="GO:0006103">
    <property type="term" value="P:2-oxoglutarate metabolic process"/>
    <property type="evidence" value="ECO:0007669"/>
    <property type="project" value="InterPro"/>
</dbReference>
<dbReference type="Pfam" id="PF10937">
    <property type="entry name" value="Kgd4-YMR31"/>
    <property type="match status" value="1"/>
</dbReference>
<comment type="similarity">
    <text evidence="3">Belongs to the alpha-ketoglutarate dehydrogenase component 4 family.</text>
</comment>
<name>A0A448YTJ3_BRENA</name>
<evidence type="ECO:0000256" key="3">
    <source>
        <dbReference type="ARBA" id="ARBA00043970"/>
    </source>
</evidence>
<keyword evidence="2" id="KW-0496">Mitochondrion</keyword>
<reference evidence="4 5" key="1">
    <citation type="submission" date="2018-12" db="EMBL/GenBank/DDBJ databases">
        <authorList>
            <person name="Tiukova I."/>
            <person name="Dainat J."/>
        </authorList>
    </citation>
    <scope>NUCLEOTIDE SEQUENCE [LARGE SCALE GENOMIC DNA]</scope>
</reference>
<evidence type="ECO:0000313" key="4">
    <source>
        <dbReference type="EMBL" id="VEU24232.1"/>
    </source>
</evidence>
<dbReference type="InterPro" id="IPR020373">
    <property type="entry name" value="Kgd4/YMR-31"/>
</dbReference>
<evidence type="ECO:0000256" key="2">
    <source>
        <dbReference type="ARBA" id="ARBA00023128"/>
    </source>
</evidence>
<dbReference type="InParanoid" id="A0A448YTJ3"/>
<dbReference type="OrthoDB" id="2116030at2759"/>
<dbReference type="EMBL" id="CAACVR010000075">
    <property type="protein sequence ID" value="VEU24232.1"/>
    <property type="molecule type" value="Genomic_DNA"/>
</dbReference>
<dbReference type="GO" id="GO:0005739">
    <property type="term" value="C:mitochondrion"/>
    <property type="evidence" value="ECO:0007669"/>
    <property type="project" value="UniProtKB-SubCell"/>
</dbReference>